<dbReference type="PANTHER" id="PTHR30614">
    <property type="entry name" value="MEMBRANE COMPONENT OF AMINO ACID ABC TRANSPORTER"/>
    <property type="match status" value="1"/>
</dbReference>
<evidence type="ECO:0000256" key="8">
    <source>
        <dbReference type="RuleBase" id="RU363032"/>
    </source>
</evidence>
<evidence type="ECO:0000256" key="9">
    <source>
        <dbReference type="SAM" id="MobiDB-lite"/>
    </source>
</evidence>
<keyword evidence="3" id="KW-1003">Cell membrane</keyword>
<keyword evidence="12" id="KW-1185">Reference proteome</keyword>
<dbReference type="EMBL" id="CP099490">
    <property type="protein sequence ID" value="USQ75442.1"/>
    <property type="molecule type" value="Genomic_DNA"/>
</dbReference>
<accession>A0ABY4YF90</accession>
<keyword evidence="2 8" id="KW-0813">Transport</keyword>
<feature type="transmembrane region" description="Helical" evidence="8">
    <location>
        <begin position="91"/>
        <end position="109"/>
    </location>
</feature>
<evidence type="ECO:0000256" key="5">
    <source>
        <dbReference type="ARBA" id="ARBA00022970"/>
    </source>
</evidence>
<dbReference type="InterPro" id="IPR035906">
    <property type="entry name" value="MetI-like_sf"/>
</dbReference>
<feature type="domain" description="ABC transmembrane type-1" evidence="10">
    <location>
        <begin position="20"/>
        <end position="208"/>
    </location>
</feature>
<dbReference type="InterPro" id="IPR000515">
    <property type="entry name" value="MetI-like"/>
</dbReference>
<evidence type="ECO:0000313" key="12">
    <source>
        <dbReference type="Proteomes" id="UP001056535"/>
    </source>
</evidence>
<keyword evidence="6 8" id="KW-1133">Transmembrane helix</keyword>
<dbReference type="NCBIfam" id="TIGR01726">
    <property type="entry name" value="HEQRo_perm_3TM"/>
    <property type="match status" value="1"/>
</dbReference>
<evidence type="ECO:0000256" key="4">
    <source>
        <dbReference type="ARBA" id="ARBA00022692"/>
    </source>
</evidence>
<organism evidence="11 12">
    <name type="scientific">Ornithinimicrobium cryptoxanthini</name>
    <dbReference type="NCBI Taxonomy" id="2934161"/>
    <lineage>
        <taxon>Bacteria</taxon>
        <taxon>Bacillati</taxon>
        <taxon>Actinomycetota</taxon>
        <taxon>Actinomycetes</taxon>
        <taxon>Micrococcales</taxon>
        <taxon>Ornithinimicrobiaceae</taxon>
        <taxon>Ornithinimicrobium</taxon>
    </lineage>
</organism>
<dbReference type="Pfam" id="PF00528">
    <property type="entry name" value="BPD_transp_1"/>
    <property type="match status" value="1"/>
</dbReference>
<proteinExistence type="inferred from homology"/>
<evidence type="ECO:0000259" key="10">
    <source>
        <dbReference type="PROSITE" id="PS50928"/>
    </source>
</evidence>
<keyword evidence="4 8" id="KW-0812">Transmembrane</keyword>
<feature type="transmembrane region" description="Helical" evidence="8">
    <location>
        <begin position="144"/>
        <end position="169"/>
    </location>
</feature>
<evidence type="ECO:0000256" key="6">
    <source>
        <dbReference type="ARBA" id="ARBA00022989"/>
    </source>
</evidence>
<keyword evidence="5" id="KW-0029">Amino-acid transport</keyword>
<dbReference type="SUPFAM" id="SSF161098">
    <property type="entry name" value="MetI-like"/>
    <property type="match status" value="1"/>
</dbReference>
<protein>
    <submittedName>
        <fullName evidence="11">Amino acid ABC transporter permease</fullName>
    </submittedName>
</protein>
<feature type="compositionally biased region" description="Basic and acidic residues" evidence="9">
    <location>
        <begin position="255"/>
        <end position="268"/>
    </location>
</feature>
<dbReference type="Proteomes" id="UP001056535">
    <property type="component" value="Chromosome"/>
</dbReference>
<name>A0ABY4YF90_9MICO</name>
<comment type="similarity">
    <text evidence="8">Belongs to the binding-protein-dependent transport system permease family.</text>
</comment>
<dbReference type="Gene3D" id="1.10.3720.10">
    <property type="entry name" value="MetI-like"/>
    <property type="match status" value="1"/>
</dbReference>
<dbReference type="CDD" id="cd06261">
    <property type="entry name" value="TM_PBP2"/>
    <property type="match status" value="1"/>
</dbReference>
<evidence type="ECO:0000313" key="11">
    <source>
        <dbReference type="EMBL" id="USQ75442.1"/>
    </source>
</evidence>
<dbReference type="InterPro" id="IPR043429">
    <property type="entry name" value="ArtM/GltK/GlnP/TcyL/YhdX-like"/>
</dbReference>
<evidence type="ECO:0000256" key="1">
    <source>
        <dbReference type="ARBA" id="ARBA00004651"/>
    </source>
</evidence>
<comment type="subcellular location">
    <subcellularLocation>
        <location evidence="1 8">Cell membrane</location>
        <topology evidence="1 8">Multi-pass membrane protein</topology>
    </subcellularLocation>
</comment>
<sequence length="268" mass="28980">MSEFLEGLTTALPRLLEEGLQATLISFAGGAVLMVIVAVLLGVAGHQGPGWLQVISRVIVEFFRGTSLVVQLFFIFYAIPTLTGVDLGSTWAAIVGLGLNYGAYGAEVVRGSLNAVPKGQWETTTALSMPWTTKMRRVIWPQAWALMLPGFNNLTVMLIKGTAVVGLVLLSDLTFESDQLRRQVGTWPAFVAVLLIYYVIALVVSTIMRLMERRAQRKLGLGDYAIRQARKDTDQVLAGAVAADGSTGVGGGLGTKRDPDRDREEPDN</sequence>
<feature type="transmembrane region" description="Helical" evidence="8">
    <location>
        <begin position="189"/>
        <end position="208"/>
    </location>
</feature>
<evidence type="ECO:0000256" key="3">
    <source>
        <dbReference type="ARBA" id="ARBA00022475"/>
    </source>
</evidence>
<reference evidence="11" key="1">
    <citation type="submission" date="2022-06" db="EMBL/GenBank/DDBJ databases">
        <title>Ornithinimicrobium JY.X270.</title>
        <authorList>
            <person name="Huang Y."/>
        </authorList>
    </citation>
    <scope>NUCLEOTIDE SEQUENCE</scope>
    <source>
        <strain evidence="11">JY.X270</strain>
    </source>
</reference>
<gene>
    <name evidence="11" type="ORF">NF557_12545</name>
</gene>
<dbReference type="InterPro" id="IPR010065">
    <property type="entry name" value="AA_ABC_transptr_permease_3TM"/>
</dbReference>
<dbReference type="RefSeq" id="WP_252619841.1">
    <property type="nucleotide sequence ID" value="NZ_CP099490.1"/>
</dbReference>
<feature type="transmembrane region" description="Helical" evidence="8">
    <location>
        <begin position="58"/>
        <end position="79"/>
    </location>
</feature>
<evidence type="ECO:0000256" key="7">
    <source>
        <dbReference type="ARBA" id="ARBA00023136"/>
    </source>
</evidence>
<keyword evidence="7 8" id="KW-0472">Membrane</keyword>
<feature type="transmembrane region" description="Helical" evidence="8">
    <location>
        <begin position="20"/>
        <end position="46"/>
    </location>
</feature>
<feature type="region of interest" description="Disordered" evidence="9">
    <location>
        <begin position="243"/>
        <end position="268"/>
    </location>
</feature>
<dbReference type="PROSITE" id="PS50928">
    <property type="entry name" value="ABC_TM1"/>
    <property type="match status" value="1"/>
</dbReference>
<dbReference type="PANTHER" id="PTHR30614:SF0">
    <property type="entry name" value="L-CYSTINE TRANSPORT SYSTEM PERMEASE PROTEIN TCYL"/>
    <property type="match status" value="1"/>
</dbReference>
<evidence type="ECO:0000256" key="2">
    <source>
        <dbReference type="ARBA" id="ARBA00022448"/>
    </source>
</evidence>